<dbReference type="PANTHER" id="PTHR30619">
    <property type="entry name" value="DNA INTERNALIZATION/COMPETENCE PROTEIN COMEC/REC2"/>
    <property type="match status" value="1"/>
</dbReference>
<sequence length="393" mass="42283">IPPHLSFRWGILAIKKMKIKKLLLSLLLLCLFASACGVKDSEPIAAGEVIPETKKATTAKVAPQIKKEDVPQDMRIHFLDVGQGLSVLVESQGRYLIYDGGGQGSSSYVVAYLREQGVEKLDYVIASHYDADHLAGLVGCLNVFSAERVLAPDYEHDTKLYSSFMKGVTERGIPFSSPVQGETFTLGAATFTVLSAKPENGDSNDYSLVIKIMNGQNSCILTGDASAASEAEMIRSGRELSCDILSIGHHGSASSTSWDFLEKTVPEAAVISVGRDNSYGHPDRDVLEKLESMEIDLYRSDLQGTVIATSNGSEFTWSEAPCNDYQGGDSGTQPAETSVSPEVSSSLQVWKSASGKKYHSIPNCGTMNPDQAVQMSEEEAQNSGLGACSKCCR</sequence>
<evidence type="ECO:0000313" key="5">
    <source>
        <dbReference type="Proteomes" id="UP001523565"/>
    </source>
</evidence>
<gene>
    <name evidence="4" type="ORF">NK118_10395</name>
</gene>
<dbReference type="SMART" id="SM00849">
    <property type="entry name" value="Lactamase_B"/>
    <property type="match status" value="1"/>
</dbReference>
<proteinExistence type="predicted"/>
<dbReference type="Pfam" id="PF00753">
    <property type="entry name" value="Lactamase_B"/>
    <property type="match status" value="1"/>
</dbReference>
<organism evidence="4 5">
    <name type="scientific">Ohessyouella blattaphilus</name>
    <dbReference type="NCBI Taxonomy" id="2949333"/>
    <lineage>
        <taxon>Bacteria</taxon>
        <taxon>Bacillati</taxon>
        <taxon>Bacillota</taxon>
        <taxon>Clostridia</taxon>
        <taxon>Lachnospirales</taxon>
        <taxon>Lachnospiraceae</taxon>
        <taxon>Ohessyouella</taxon>
    </lineage>
</organism>
<evidence type="ECO:0000259" key="3">
    <source>
        <dbReference type="SMART" id="SM00849"/>
    </source>
</evidence>
<dbReference type="RefSeq" id="WP_262069542.1">
    <property type="nucleotide sequence ID" value="NZ_JAMXOC010000016.1"/>
</dbReference>
<dbReference type="InterPro" id="IPR036866">
    <property type="entry name" value="RibonucZ/Hydroxyglut_hydro"/>
</dbReference>
<dbReference type="InterPro" id="IPR001279">
    <property type="entry name" value="Metallo-B-lactamas"/>
</dbReference>
<evidence type="ECO:0000256" key="1">
    <source>
        <dbReference type="SAM" id="MobiDB-lite"/>
    </source>
</evidence>
<evidence type="ECO:0000313" key="4">
    <source>
        <dbReference type="EMBL" id="MCP1110661.1"/>
    </source>
</evidence>
<feature type="compositionally biased region" description="Polar residues" evidence="1">
    <location>
        <begin position="331"/>
        <end position="344"/>
    </location>
</feature>
<keyword evidence="5" id="KW-1185">Reference proteome</keyword>
<accession>A0ABT1EJG2</accession>
<feature type="region of interest" description="Disordered" evidence="1">
    <location>
        <begin position="322"/>
        <end position="344"/>
    </location>
</feature>
<keyword evidence="2" id="KW-0732">Signal</keyword>
<dbReference type="Gene3D" id="3.60.15.10">
    <property type="entry name" value="Ribonuclease Z/Hydroxyacylglutathione hydrolase-like"/>
    <property type="match status" value="1"/>
</dbReference>
<comment type="caution">
    <text evidence="4">The sequence shown here is derived from an EMBL/GenBank/DDBJ whole genome shotgun (WGS) entry which is preliminary data.</text>
</comment>
<name>A0ABT1EJG2_9FIRM</name>
<dbReference type="EMBL" id="JAMZFV010000016">
    <property type="protein sequence ID" value="MCP1110661.1"/>
    <property type="molecule type" value="Genomic_DNA"/>
</dbReference>
<dbReference type="PANTHER" id="PTHR30619:SF7">
    <property type="entry name" value="BETA-LACTAMASE DOMAIN PROTEIN"/>
    <property type="match status" value="1"/>
</dbReference>
<dbReference type="SUPFAM" id="SSF56281">
    <property type="entry name" value="Metallo-hydrolase/oxidoreductase"/>
    <property type="match status" value="1"/>
</dbReference>
<feature type="signal peptide" evidence="2">
    <location>
        <begin position="1"/>
        <end position="35"/>
    </location>
</feature>
<feature type="non-terminal residue" evidence="4">
    <location>
        <position position="1"/>
    </location>
</feature>
<dbReference type="InterPro" id="IPR035681">
    <property type="entry name" value="ComA-like_MBL"/>
</dbReference>
<dbReference type="Proteomes" id="UP001523565">
    <property type="component" value="Unassembled WGS sequence"/>
</dbReference>
<protein>
    <submittedName>
        <fullName evidence="4">MBL fold metallo-hydrolase</fullName>
    </submittedName>
</protein>
<feature type="chain" id="PRO_5045759463" evidence="2">
    <location>
        <begin position="36"/>
        <end position="393"/>
    </location>
</feature>
<reference evidence="4 5" key="1">
    <citation type="journal article" date="2022" name="Genome Biol. Evol.">
        <title>Host diet, physiology and behaviors set the stage for Lachnospiraceae cladogenesis.</title>
        <authorList>
            <person name="Vera-Ponce De Leon A."/>
            <person name="Schneider M."/>
            <person name="Jahnes B.C."/>
            <person name="Sadowski V."/>
            <person name="Camuy-Velez L.A."/>
            <person name="Duan J."/>
            <person name="Sabree Z.L."/>
        </authorList>
    </citation>
    <scope>NUCLEOTIDE SEQUENCE [LARGE SCALE GENOMIC DNA]</scope>
    <source>
        <strain evidence="4 5">PAL227</strain>
    </source>
</reference>
<feature type="domain" description="Metallo-beta-lactamase" evidence="3">
    <location>
        <begin position="83"/>
        <end position="275"/>
    </location>
</feature>
<dbReference type="InterPro" id="IPR052159">
    <property type="entry name" value="Competence_DNA_uptake"/>
</dbReference>
<dbReference type="CDD" id="cd07731">
    <property type="entry name" value="ComA-like_MBL-fold"/>
    <property type="match status" value="1"/>
</dbReference>
<evidence type="ECO:0000256" key="2">
    <source>
        <dbReference type="SAM" id="SignalP"/>
    </source>
</evidence>